<evidence type="ECO:0000256" key="5">
    <source>
        <dbReference type="ARBA" id="ARBA00022694"/>
    </source>
</evidence>
<proteinExistence type="inferred from homology"/>
<evidence type="ECO:0000256" key="4">
    <source>
        <dbReference type="ARBA" id="ARBA00022691"/>
    </source>
</evidence>
<dbReference type="GO" id="GO:0032259">
    <property type="term" value="P:methylation"/>
    <property type="evidence" value="ECO:0007669"/>
    <property type="project" value="UniProtKB-KW"/>
</dbReference>
<dbReference type="EMBL" id="UPXZ01000039">
    <property type="protein sequence ID" value="VBB48219.1"/>
    <property type="molecule type" value="Genomic_DNA"/>
</dbReference>
<accession>A0A653AJI5</accession>
<keyword evidence="3 6" id="KW-0808">Transferase</keyword>
<keyword evidence="1 6" id="KW-0963">Cytoplasm</keyword>
<evidence type="ECO:0000313" key="8">
    <source>
        <dbReference type="EMBL" id="VBB48219.1"/>
    </source>
</evidence>
<dbReference type="GO" id="GO:0008033">
    <property type="term" value="P:tRNA processing"/>
    <property type="evidence" value="ECO:0007669"/>
    <property type="project" value="UniProtKB-UniRule"/>
</dbReference>
<dbReference type="InterPro" id="IPR029063">
    <property type="entry name" value="SAM-dependent_MTases_sf"/>
</dbReference>
<dbReference type="CDD" id="cd02440">
    <property type="entry name" value="AdoMet_MTases"/>
    <property type="match status" value="1"/>
</dbReference>
<name>A0A653AJI5_9BACT</name>
<dbReference type="SUPFAM" id="SSF53335">
    <property type="entry name" value="S-adenosyl-L-methionine-dependent methyltransferases"/>
    <property type="match status" value="1"/>
</dbReference>
<evidence type="ECO:0000256" key="2">
    <source>
        <dbReference type="ARBA" id="ARBA00022603"/>
    </source>
</evidence>
<keyword evidence="5 6" id="KW-0819">tRNA processing</keyword>
<organism evidence="8">
    <name type="scientific">uncultured Paludibacter sp</name>
    <dbReference type="NCBI Taxonomy" id="497635"/>
    <lineage>
        <taxon>Bacteria</taxon>
        <taxon>Pseudomonadati</taxon>
        <taxon>Bacteroidota</taxon>
        <taxon>Bacteroidia</taxon>
        <taxon>Bacteroidales</taxon>
        <taxon>Paludibacteraceae</taxon>
        <taxon>Paludibacter</taxon>
        <taxon>environmental samples</taxon>
    </lineage>
</organism>
<comment type="function">
    <text evidence="6">Specifically methylates the adenine in position 37 of tRNA(1)(Val) (anticodon cmo5UAC).</text>
</comment>
<feature type="domain" description="Methyltransferase small" evidence="7">
    <location>
        <begin position="37"/>
        <end position="159"/>
    </location>
</feature>
<dbReference type="AlphaFoldDB" id="A0A653AJI5"/>
<dbReference type="GO" id="GO:0005737">
    <property type="term" value="C:cytoplasm"/>
    <property type="evidence" value="ECO:0007669"/>
    <property type="project" value="UniProtKB-SubCell"/>
</dbReference>
<dbReference type="GO" id="GO:0003676">
    <property type="term" value="F:nucleic acid binding"/>
    <property type="evidence" value="ECO:0007669"/>
    <property type="project" value="InterPro"/>
</dbReference>
<dbReference type="PROSITE" id="PS00092">
    <property type="entry name" value="N6_MTASE"/>
    <property type="match status" value="1"/>
</dbReference>
<dbReference type="InterPro" id="IPR002052">
    <property type="entry name" value="DNA_methylase_N6_adenine_CS"/>
</dbReference>
<dbReference type="Pfam" id="PF05175">
    <property type="entry name" value="MTS"/>
    <property type="match status" value="1"/>
</dbReference>
<dbReference type="HAMAP" id="MF_01872">
    <property type="entry name" value="tRNA_methyltr_YfiC"/>
    <property type="match status" value="1"/>
</dbReference>
<keyword evidence="2 6" id="KW-0489">Methyltransferase</keyword>
<dbReference type="EC" id="2.1.1.223" evidence="6"/>
<protein>
    <recommendedName>
        <fullName evidence="6">tRNA1(Val) (adenine(37)-N6)-methyltransferase</fullName>
        <ecNumber evidence="6">2.1.1.223</ecNumber>
    </recommendedName>
    <alternativeName>
        <fullName evidence="6">tRNA m6A37 methyltransferase</fullName>
    </alternativeName>
</protein>
<comment type="subcellular location">
    <subcellularLocation>
        <location evidence="6">Cytoplasm</location>
    </subcellularLocation>
</comment>
<dbReference type="PANTHER" id="PTHR47739:SF1">
    <property type="entry name" value="TRNA1(VAL) (ADENINE(37)-N6)-METHYLTRANSFERASE"/>
    <property type="match status" value="1"/>
</dbReference>
<keyword evidence="4 6" id="KW-0949">S-adenosyl-L-methionine</keyword>
<comment type="catalytic activity">
    <reaction evidence="6">
        <text>adenosine(37) in tRNA1(Val) + S-adenosyl-L-methionine = N(6)-methyladenosine(37) in tRNA1(Val) + S-adenosyl-L-homocysteine + H(+)</text>
        <dbReference type="Rhea" id="RHEA:43160"/>
        <dbReference type="Rhea" id="RHEA-COMP:10369"/>
        <dbReference type="Rhea" id="RHEA-COMP:10370"/>
        <dbReference type="ChEBI" id="CHEBI:15378"/>
        <dbReference type="ChEBI" id="CHEBI:57856"/>
        <dbReference type="ChEBI" id="CHEBI:59789"/>
        <dbReference type="ChEBI" id="CHEBI:74411"/>
        <dbReference type="ChEBI" id="CHEBI:74449"/>
        <dbReference type="EC" id="2.1.1.223"/>
    </reaction>
</comment>
<comment type="similarity">
    <text evidence="6">Belongs to the methyltransferase superfamily. tRNA (adenine-N(6)-)-methyltransferase family.</text>
</comment>
<evidence type="ECO:0000256" key="6">
    <source>
        <dbReference type="HAMAP-Rule" id="MF_01872"/>
    </source>
</evidence>
<dbReference type="Gene3D" id="3.40.50.150">
    <property type="entry name" value="Vaccinia Virus protein VP39"/>
    <property type="match status" value="1"/>
</dbReference>
<dbReference type="PRINTS" id="PR00507">
    <property type="entry name" value="N12N6MTFRASE"/>
</dbReference>
<dbReference type="InterPro" id="IPR007848">
    <property type="entry name" value="Small_mtfrase_dom"/>
</dbReference>
<dbReference type="GO" id="GO:0016430">
    <property type="term" value="F:tRNA (adenine-N6)-methyltransferase activity"/>
    <property type="evidence" value="ECO:0007669"/>
    <property type="project" value="UniProtKB-UniRule"/>
</dbReference>
<evidence type="ECO:0000256" key="1">
    <source>
        <dbReference type="ARBA" id="ARBA00022490"/>
    </source>
</evidence>
<reference evidence="8" key="1">
    <citation type="submission" date="2018-07" db="EMBL/GenBank/DDBJ databases">
        <authorList>
            <consortium name="Genoscope - CEA"/>
            <person name="William W."/>
        </authorList>
    </citation>
    <scope>NUCLEOTIDE SEQUENCE</scope>
    <source>
        <strain evidence="8">IK1</strain>
    </source>
</reference>
<evidence type="ECO:0000256" key="3">
    <source>
        <dbReference type="ARBA" id="ARBA00022679"/>
    </source>
</evidence>
<sequence length="236" mass="27084">MSNPYFSFKQFTVFHDKCAMKVGVDGVTLGAWSDVANTESILDVGTGSGLIALMLAQRSDAKITAIDIDIECINQAKENVERSNWRSKISVFYSSFQDFAEKTQEKFDLIVCNPPFFINSLKSPSKNRTQARHNNMLSHPDLIENSKKLLSEKGKLCVILPVVEGNQFIELSEKNNLFCSKKVTVFPNYEKPAKRFLLEFRKEKRECEESKLIIEKERNVYTPEYAELVKDFYLKL</sequence>
<dbReference type="PANTHER" id="PTHR47739">
    <property type="entry name" value="TRNA1(VAL) (ADENINE(37)-N6)-METHYLTRANSFERASE"/>
    <property type="match status" value="1"/>
</dbReference>
<evidence type="ECO:0000259" key="7">
    <source>
        <dbReference type="Pfam" id="PF05175"/>
    </source>
</evidence>
<gene>
    <name evidence="8" type="ORF">TRIP_D440237</name>
</gene>
<dbReference type="InterPro" id="IPR050210">
    <property type="entry name" value="tRNA_Adenine-N(6)_MTase"/>
</dbReference>
<dbReference type="InterPro" id="IPR022882">
    <property type="entry name" value="tRNA_adenine-N6_MeTrfase"/>
</dbReference>